<dbReference type="Pfam" id="PF14380">
    <property type="entry name" value="WAK_assoc"/>
    <property type="match status" value="1"/>
</dbReference>
<reference evidence="10 11" key="1">
    <citation type="submission" date="2022-01" db="EMBL/GenBank/DDBJ databases">
        <authorList>
            <person name="Xiong W."/>
            <person name="Schranz E."/>
        </authorList>
    </citation>
    <scope>NUCLEOTIDE SEQUENCE [LARGE SCALE GENOMIC DNA]</scope>
</reference>
<evidence type="ECO:0000256" key="6">
    <source>
        <dbReference type="ARBA" id="ARBA00048679"/>
    </source>
</evidence>
<evidence type="ECO:0000256" key="7">
    <source>
        <dbReference type="SAM" id="SignalP"/>
    </source>
</evidence>
<comment type="catalytic activity">
    <reaction evidence="6">
        <text>L-seryl-[protein] + ATP = O-phospho-L-seryl-[protein] + ADP + H(+)</text>
        <dbReference type="Rhea" id="RHEA:17989"/>
        <dbReference type="Rhea" id="RHEA-COMP:9863"/>
        <dbReference type="Rhea" id="RHEA-COMP:11604"/>
        <dbReference type="ChEBI" id="CHEBI:15378"/>
        <dbReference type="ChEBI" id="CHEBI:29999"/>
        <dbReference type="ChEBI" id="CHEBI:30616"/>
        <dbReference type="ChEBI" id="CHEBI:83421"/>
        <dbReference type="ChEBI" id="CHEBI:456216"/>
        <dbReference type="EC" id="2.7.11.1"/>
    </reaction>
</comment>
<evidence type="ECO:0000256" key="5">
    <source>
        <dbReference type="ARBA" id="ARBA00047899"/>
    </source>
</evidence>
<dbReference type="EC" id="2.7.11.1" evidence="2"/>
<evidence type="ECO:0000256" key="4">
    <source>
        <dbReference type="ARBA" id="ARBA00023180"/>
    </source>
</evidence>
<name>A0AAU9NNC6_9ASTR</name>
<evidence type="ECO:0000256" key="1">
    <source>
        <dbReference type="ARBA" id="ARBA00004167"/>
    </source>
</evidence>
<feature type="domain" description="Wall-associated receptor kinase galacturonan-binding" evidence="8">
    <location>
        <begin position="34"/>
        <end position="103"/>
    </location>
</feature>
<organism evidence="10 11">
    <name type="scientific">Lactuca virosa</name>
    <dbReference type="NCBI Taxonomy" id="75947"/>
    <lineage>
        <taxon>Eukaryota</taxon>
        <taxon>Viridiplantae</taxon>
        <taxon>Streptophyta</taxon>
        <taxon>Embryophyta</taxon>
        <taxon>Tracheophyta</taxon>
        <taxon>Spermatophyta</taxon>
        <taxon>Magnoliopsida</taxon>
        <taxon>eudicotyledons</taxon>
        <taxon>Gunneridae</taxon>
        <taxon>Pentapetalae</taxon>
        <taxon>asterids</taxon>
        <taxon>campanulids</taxon>
        <taxon>Asterales</taxon>
        <taxon>Asteraceae</taxon>
        <taxon>Cichorioideae</taxon>
        <taxon>Cichorieae</taxon>
        <taxon>Lactucinae</taxon>
        <taxon>Lactuca</taxon>
    </lineage>
</organism>
<comment type="caution">
    <text evidence="10">The sequence shown here is derived from an EMBL/GenBank/DDBJ whole genome shotgun (WGS) entry which is preliminary data.</text>
</comment>
<dbReference type="GO" id="GO:0004674">
    <property type="term" value="F:protein serine/threonine kinase activity"/>
    <property type="evidence" value="ECO:0007669"/>
    <property type="project" value="UniProtKB-EC"/>
</dbReference>
<evidence type="ECO:0000256" key="2">
    <source>
        <dbReference type="ARBA" id="ARBA00012513"/>
    </source>
</evidence>
<dbReference type="PANTHER" id="PTHR33138">
    <property type="entry name" value="OS01G0690200 PROTEIN"/>
    <property type="match status" value="1"/>
</dbReference>
<protein>
    <recommendedName>
        <fullName evidence="2">non-specific serine/threonine protein kinase</fullName>
        <ecNumber evidence="2">2.7.11.1</ecNumber>
    </recommendedName>
</protein>
<dbReference type="InterPro" id="IPR032872">
    <property type="entry name" value="WAK_assoc_C"/>
</dbReference>
<dbReference type="InterPro" id="IPR025287">
    <property type="entry name" value="WAK_GUB"/>
</dbReference>
<dbReference type="Pfam" id="PF13947">
    <property type="entry name" value="GUB_WAK_bind"/>
    <property type="match status" value="1"/>
</dbReference>
<proteinExistence type="predicted"/>
<gene>
    <name evidence="10" type="ORF">LVIROSA_LOCUS25583</name>
</gene>
<dbReference type="GO" id="GO:0030247">
    <property type="term" value="F:polysaccharide binding"/>
    <property type="evidence" value="ECO:0007669"/>
    <property type="project" value="InterPro"/>
</dbReference>
<feature type="chain" id="PRO_5043594437" description="non-specific serine/threonine protein kinase" evidence="7">
    <location>
        <begin position="25"/>
        <end position="278"/>
    </location>
</feature>
<feature type="signal peptide" evidence="7">
    <location>
        <begin position="1"/>
        <end position="24"/>
    </location>
</feature>
<evidence type="ECO:0000313" key="10">
    <source>
        <dbReference type="EMBL" id="CAH1439388.1"/>
    </source>
</evidence>
<dbReference type="AlphaFoldDB" id="A0AAU9NNC6"/>
<dbReference type="EMBL" id="CAKMRJ010004779">
    <property type="protein sequence ID" value="CAH1439388.1"/>
    <property type="molecule type" value="Genomic_DNA"/>
</dbReference>
<evidence type="ECO:0000256" key="3">
    <source>
        <dbReference type="ARBA" id="ARBA00022729"/>
    </source>
</evidence>
<evidence type="ECO:0000259" key="9">
    <source>
        <dbReference type="Pfam" id="PF14380"/>
    </source>
</evidence>
<keyword evidence="3 7" id="KW-0732">Signal</keyword>
<accession>A0AAU9NNC6</accession>
<feature type="domain" description="Wall-associated receptor kinase C-terminal" evidence="9">
    <location>
        <begin position="158"/>
        <end position="251"/>
    </location>
</feature>
<comment type="catalytic activity">
    <reaction evidence="5">
        <text>L-threonyl-[protein] + ATP = O-phospho-L-threonyl-[protein] + ADP + H(+)</text>
        <dbReference type="Rhea" id="RHEA:46608"/>
        <dbReference type="Rhea" id="RHEA-COMP:11060"/>
        <dbReference type="Rhea" id="RHEA-COMP:11605"/>
        <dbReference type="ChEBI" id="CHEBI:15378"/>
        <dbReference type="ChEBI" id="CHEBI:30013"/>
        <dbReference type="ChEBI" id="CHEBI:30616"/>
        <dbReference type="ChEBI" id="CHEBI:61977"/>
        <dbReference type="ChEBI" id="CHEBI:456216"/>
        <dbReference type="EC" id="2.7.11.1"/>
    </reaction>
</comment>
<evidence type="ECO:0000259" key="8">
    <source>
        <dbReference type="Pfam" id="PF13947"/>
    </source>
</evidence>
<keyword evidence="4" id="KW-0325">Glycoprotein</keyword>
<evidence type="ECO:0000313" key="11">
    <source>
        <dbReference type="Proteomes" id="UP001157418"/>
    </source>
</evidence>
<dbReference type="PANTHER" id="PTHR33138:SF1">
    <property type="entry name" value="OS01G0113900 PROTEIN"/>
    <property type="match status" value="1"/>
</dbReference>
<dbReference type="Proteomes" id="UP001157418">
    <property type="component" value="Unassembled WGS sequence"/>
</dbReference>
<comment type="subcellular location">
    <subcellularLocation>
        <location evidence="1">Membrane</location>
        <topology evidence="1">Single-pass membrane protein</topology>
    </subcellularLocation>
</comment>
<dbReference type="GO" id="GO:0016020">
    <property type="term" value="C:membrane"/>
    <property type="evidence" value="ECO:0007669"/>
    <property type="project" value="UniProtKB-SubCell"/>
</dbReference>
<sequence length="278" mass="31004">MSDLLLSLSISLFLSPLFFISIDAQSSNSTYPNCPSYNCGNINISYPFWRIGSETSTQFCGYPGFGINCSNDGDQRDIPTINLGNDSYYIQNIIYGRRSIVLIDYDVFTAVGPALDCPRVDHNISIESLPFNISDQNVNISIHFNCNGVPPFSHEIPCLSSRTNKSCVNSVHSEPANFNWDEYSCDDDVIVTTVLDVFPSTNGVGIEFSKALRGGFELRWWEIEDCEMCENSDGRCGYNNDTREFMCFCSSGTTTKGDCKGTFTKTTRFKLNPTFTSV</sequence>
<keyword evidence="11" id="KW-1185">Reference proteome</keyword>